<dbReference type="InterPro" id="IPR010383">
    <property type="entry name" value="Glyco_hydrolase_94_b-supersand"/>
</dbReference>
<dbReference type="GO" id="GO:0016787">
    <property type="term" value="F:hydrolase activity"/>
    <property type="evidence" value="ECO:0007669"/>
    <property type="project" value="UniProtKB-KW"/>
</dbReference>
<dbReference type="InterPro" id="IPR033432">
    <property type="entry name" value="GH94_catalytic"/>
</dbReference>
<sequence>MFYVYTTAVIFIGLFILYILIRNRDIDEHNLMEDVPTISINKEELEKHALEISQYYSDVSKKSNCKRKLIKSLDRSYEQIIKAYENIDKQVKSNNEIVPAAEWMLDNLYLIEKEYKDIKHSMPVSYYKGLPIIKRGIMKGYPRAYHIAVELISHSDGRLDEDTIEGFINAYQKNTILLMGELWALPIMIRIALIQNISKISENIIYTEEEKLKGEILADRLITAINSGKLEDELKKLEEREISFNSHLTESFIKVLRNNGVDNSDIYSWLDKRLEVKETTAEKIINIEHQKQAHFQISMGNSITSIREVGALNWWEIFERLSFVEKELRKDPLGIYENMDFESRDNYRHRVEKIAKHSNNSEAYVAKKAMECSEEPEIKEDYARHVGYYIIDEGIEDLKKLINYKDWCFGSLGRTIKKKKINFYIGNIVISTVLLCFLVILIGDYEFKLPIENWRFAAAFFAVLIPCSEIVISIFNWSINHLTTPKFVPKLDFKDGIPDSSRTVVVIPTLLSSVKRVNELIEDMEVYYLANHEKNLYFALLGDFKDSSRQHEENDNEINEAALKSINELNKKYSGENGDIFYFFNRFRQFNEKEGIWLGYERKRGKLMEFNALLRGDNTTSYNVISGDINELLKVKYVITLDADTQLSIDTAKRLIGAMSHVLNRPYIDYDKKRILRGNGLMQPRISVGTLAANKTMFSKVFSGETGIDIYTTAVSDVYQDLFGEGIFTGKGIYDVDIFNFMLKDEVPDNTVLSHDLLEGSYVRAALVTDIELMDGYPAFYNSSSMRLHRWVRGDWQILSWITKKSPLDLLSRWKIVDNLRRSLLAPSIIILIILSFTILPKGETWNIVAFLAVLCPILFDVSESVVSPIKGISLSGRVNTGKLAIEQVFLIFCFLPYQAYLMLDAIIRTLYRLLISKKKLLEWQTAADVEAKLGKKVDNFIKAMWPGSFIAIIIEILAFRVSLESGLLTIPSTFLWFLSPIIAYYISKELKVREYYLKEEEIKLLRKLSRKTWAYFEDFVNAENNYLAPDNYQEEPPNGVAHRTSPTNMGMGLTSNLAAYDLGYLGIIEFTERLDNIITSMESLKSYKGHFYNWYDTKTKEPLYPRYVSTVDSGNLVGYLWVTSESLGEYVHEPVITVEKIQGLVDNLYLCEEELQYKNFTDIIESSKNINIDLISWKRFLLSILDKINETESLKDYDGLYWTPKLKASINNYLNEIERFFPWVVVVNNVVENNDEHVLTQENTTAGGNKSNEEKTDGLKLMERLISLPAVVPFNEIPYEIDKLLNDIENIQDGNSKVKLRLLLNTGKEEAAKIIEKIIALKSRLNLMADGTDFKMLYSKKRQLFSIGYDVEKDTLGNSYYDLLASEARQASFIAIAKGDVEQKHWFRLSRAMTIMGKSKGLVSWSGTMFEYFMPLLIMKNYPDALLNETYLAVIEGQKNYCSSRKIPWGISESAFYAFDSAQNYQYKAFGVPGIGLKRGLSNELVVSPYSTILALQIDLLGSVDNIKRLIAEGLEGRYGFYEALDYTKERMPNGKDKALIKNFMVHHEGMSLMSFDNVLNNNILRERFHRIPNVKATELLLQERISNKVVYDREQQFDSLSTNHNNHNIAFRSFKTAKTDMPEAHLLSNGSYSIMITNSGSGYGKLEDMTVYRWREDVTLDNTGLFFYIKNLNSNEYWSSSYEPARREGDSYEAIFSLDKAEFIRKDGSIDTHTEIAVSQEDNAEVRRITLTNHSQHSRTLEITSYCEVTLAPLNADIVHPTFSNLFIRTEYLDYPCCLIANRRPRAKGQKKPHLVQTCAVFGESIGTVQYETNRENFLGRGRNIEAPEAMDNETVLKNTVGAVLDPILSIRKRVKIKPGETIKIAYTTAVSETREEAIELAKKYNEFNNINRVFELAWTQSQVEINYLGIKSTQANLYQFMASNILFLNPNLREREAFIKNIKKAQPALWPYGISGDLPIVLVLIRNEVDLDIIKQVLHAHEYWCIKGLKIDVVIVNIQNTVYLQPLQDSIRDILASGHLRDKQNKPGGVFLHSKTTMAAEDIDLLRAIARLVIDSEKRSLLEQINGASESEDETQKLITKKGSYNILPHNYKLPDLMYFNGLGGFNTETDEYTIILKDYKNTPAPWINVISNKDFGFHISESGVSYTWNKNSRENKLTVWSNDPITDPITEAVYIRDEETGDIWGITPKPKRDDGEYIISHGFGYSSFAHEYNGVIGEMTAFVPLDESVKLCLIKLKNNTKEERRLSLTYYAQLALGVYPQQTAQYISTYLEEDKEFIYGQNPYSEHFGKGLAYLKIAGGEEASFTGSRTEFIGRCGNIEDPQALRYNALSNKAGSGYDPCLAANSKVKLSSGEEVNLVIMLGEHEDLDHIKAITKTYENFETVIGELIKVKEFWKELLGRIQVKTPDKTMDLMLNGWLIYQTLSCRFWSRTGFYQSGGAIGFRDQLQDSMALGFLKPDITKEQILQSSTRQFLEGDVQHWWHPVVNSGIRTRFSDDLLWMPYVTIDYIKNTGDYSILDEETTYLEEEPLKEGEDERYKVTPPSDKKGSIYEHCTKAIDISLKFGIHNIPLMGSGDWNDGMSTVGNKGKGESVWLGWFLYSILDGFKDLCKYKKDDERAEKYNEIQNFLAVNLEKNAWDGGWYRRAYFDDATPLGSIENDECQIDSLSQSWSVISGAARQGRREAAMEALERNLIKEDKGIVLLLTPAFNNSKLEPGYIKGYVPGVRENGGQYTHAATWVALAMAKLNYGDKAWKIYHMINPINHTKSYLDCIRYKVEPYVITADVYNTEGHEGRGGWSWYTGSSSWMYRVGIEGILGLKLKGDKGFTIEPSVPKEWKEYEIVYKKGKCSYNILVKRGEKNEVYVDGKLMDQDLIPYSEEGEHKVEVIIN</sequence>
<keyword evidence="3" id="KW-0812">Transmembrane</keyword>
<dbReference type="Gene3D" id="1.50.10.10">
    <property type="match status" value="1"/>
</dbReference>
<dbReference type="PANTHER" id="PTHR37469">
    <property type="entry name" value="CELLOBIONIC ACID PHOSPHORYLASE-RELATED"/>
    <property type="match status" value="1"/>
</dbReference>
<name>A0ABW8T1Q9_9CLOT</name>
<feature type="transmembrane region" description="Helical" evidence="3">
    <location>
        <begin position="454"/>
        <end position="477"/>
    </location>
</feature>
<evidence type="ECO:0000313" key="7">
    <source>
        <dbReference type="EMBL" id="MFL0246423.1"/>
    </source>
</evidence>
<feature type="transmembrane region" description="Helical" evidence="3">
    <location>
        <begin position="421"/>
        <end position="442"/>
    </location>
</feature>
<comment type="caution">
    <text evidence="7">The sequence shown here is derived from an EMBL/GenBank/DDBJ whole genome shotgun (WGS) entry which is preliminary data.</text>
</comment>
<feature type="transmembrane region" description="Helical" evidence="3">
    <location>
        <begin position="967"/>
        <end position="987"/>
    </location>
</feature>
<dbReference type="Gene3D" id="2.70.98.40">
    <property type="entry name" value="Glycoside hydrolase, family 65, N-terminal domain"/>
    <property type="match status" value="2"/>
</dbReference>
<organism evidence="7 8">
    <name type="scientific">Candidatus Clostridium stratigraminis</name>
    <dbReference type="NCBI Taxonomy" id="3381661"/>
    <lineage>
        <taxon>Bacteria</taxon>
        <taxon>Bacillati</taxon>
        <taxon>Bacillota</taxon>
        <taxon>Clostridia</taxon>
        <taxon>Eubacteriales</taxon>
        <taxon>Clostridiaceae</taxon>
        <taxon>Clostridium</taxon>
    </lineage>
</organism>
<keyword evidence="2" id="KW-0808">Transferase</keyword>
<evidence type="ECO:0000259" key="6">
    <source>
        <dbReference type="Pfam" id="PF17167"/>
    </source>
</evidence>
<dbReference type="SUPFAM" id="SSF74650">
    <property type="entry name" value="Galactose mutarotase-like"/>
    <property type="match status" value="2"/>
</dbReference>
<feature type="domain" description="Glycosyl hydrolase 94 supersandwich" evidence="4">
    <location>
        <begin position="1612"/>
        <end position="1889"/>
    </location>
</feature>
<evidence type="ECO:0000259" key="5">
    <source>
        <dbReference type="Pfam" id="PF10091"/>
    </source>
</evidence>
<feature type="transmembrane region" description="Helical" evidence="3">
    <location>
        <begin position="823"/>
        <end position="840"/>
    </location>
</feature>
<keyword evidence="3" id="KW-1133">Transmembrane helix</keyword>
<reference evidence="7 8" key="1">
    <citation type="submission" date="2024-11" db="EMBL/GenBank/DDBJ databases">
        <authorList>
            <person name="Heng Y.C."/>
            <person name="Lim A.C.H."/>
            <person name="Lee J.K.Y."/>
            <person name="Kittelmann S."/>
        </authorList>
    </citation>
    <scope>NUCLEOTIDE SEQUENCE [LARGE SCALE GENOMIC DNA]</scope>
    <source>
        <strain evidence="7 8">WILCCON 0185</strain>
    </source>
</reference>
<dbReference type="Pfam" id="PF10091">
    <property type="entry name" value="Glycoamylase"/>
    <property type="match status" value="1"/>
</dbReference>
<dbReference type="InterPro" id="IPR052047">
    <property type="entry name" value="GH94_Enzymes"/>
</dbReference>
<keyword evidence="7" id="KW-0378">Hydrolase</keyword>
<feature type="domain" description="Glycosyl hydrolase 94 catalytic" evidence="6">
    <location>
        <begin position="2398"/>
        <end position="2822"/>
    </location>
</feature>
<feature type="domain" description="Glycosyl hydrolase 94 supersandwich" evidence="4">
    <location>
        <begin position="2115"/>
        <end position="2384"/>
    </location>
</feature>
<feature type="transmembrane region" description="Helical" evidence="3">
    <location>
        <begin position="884"/>
        <end position="904"/>
    </location>
</feature>
<dbReference type="InterPro" id="IPR019282">
    <property type="entry name" value="Glycoamylase-like_cons_dom"/>
</dbReference>
<dbReference type="InterPro" id="IPR037018">
    <property type="entry name" value="GH65_N"/>
</dbReference>
<evidence type="ECO:0000256" key="2">
    <source>
        <dbReference type="ARBA" id="ARBA00022679"/>
    </source>
</evidence>
<dbReference type="SUPFAM" id="SSF48208">
    <property type="entry name" value="Six-hairpin glycosidases"/>
    <property type="match status" value="1"/>
</dbReference>
<dbReference type="SMART" id="SM01068">
    <property type="entry name" value="CBM_X"/>
    <property type="match status" value="2"/>
</dbReference>
<dbReference type="InterPro" id="IPR011013">
    <property type="entry name" value="Gal_mutarotase_sf_dom"/>
</dbReference>
<evidence type="ECO:0000313" key="8">
    <source>
        <dbReference type="Proteomes" id="UP001623591"/>
    </source>
</evidence>
<accession>A0ABW8T1Q9</accession>
<evidence type="ECO:0000259" key="4">
    <source>
        <dbReference type="Pfam" id="PF06165"/>
    </source>
</evidence>
<keyword evidence="8" id="KW-1185">Reference proteome</keyword>
<dbReference type="InterPro" id="IPR037820">
    <property type="entry name" value="GH94N_NdvB"/>
</dbReference>
<dbReference type="EMBL" id="JBJHZZ010000002">
    <property type="protein sequence ID" value="MFL0246423.1"/>
    <property type="molecule type" value="Genomic_DNA"/>
</dbReference>
<dbReference type="InterPro" id="IPR012341">
    <property type="entry name" value="6hp_glycosidase-like_sf"/>
</dbReference>
<dbReference type="Pfam" id="PF17167">
    <property type="entry name" value="Glyco_hydro_94"/>
    <property type="match status" value="1"/>
</dbReference>
<dbReference type="Gene3D" id="2.60.420.10">
    <property type="entry name" value="Maltose phosphorylase, domain 3"/>
    <property type="match status" value="1"/>
</dbReference>
<evidence type="ECO:0000256" key="3">
    <source>
        <dbReference type="SAM" id="Phobius"/>
    </source>
</evidence>
<dbReference type="InterPro" id="IPR037824">
    <property type="entry name" value="GH94N_2_NdvB"/>
</dbReference>
<dbReference type="RefSeq" id="WP_406768891.1">
    <property type="nucleotide sequence ID" value="NZ_JBJHZZ010000002.1"/>
</dbReference>
<feature type="domain" description="Glycoamylase-like" evidence="5">
    <location>
        <begin position="1361"/>
        <end position="1574"/>
    </location>
</feature>
<proteinExistence type="predicted"/>
<feature type="transmembrane region" description="Helical" evidence="3">
    <location>
        <begin position="846"/>
        <end position="863"/>
    </location>
</feature>
<feature type="transmembrane region" description="Helical" evidence="3">
    <location>
        <begin position="6"/>
        <end position="21"/>
    </location>
</feature>
<dbReference type="InterPro" id="IPR008928">
    <property type="entry name" value="6-hairpin_glycosidase_sf"/>
</dbReference>
<dbReference type="Pfam" id="PF06165">
    <property type="entry name" value="GH94_b-supersand"/>
    <property type="match status" value="2"/>
</dbReference>
<evidence type="ECO:0000256" key="1">
    <source>
        <dbReference type="ARBA" id="ARBA00022676"/>
    </source>
</evidence>
<keyword evidence="3" id="KW-0472">Membrane</keyword>
<protein>
    <submittedName>
        <fullName evidence="7">GH36-type glycosyl hydrolase domain-containing protein</fullName>
    </submittedName>
</protein>
<gene>
    <name evidence="7" type="ORF">ACJDUG_05425</name>
</gene>
<feature type="transmembrane region" description="Helical" evidence="3">
    <location>
        <begin position="941"/>
        <end position="960"/>
    </location>
</feature>
<keyword evidence="1" id="KW-0328">Glycosyltransferase</keyword>
<dbReference type="CDD" id="cd11756">
    <property type="entry name" value="GH94N_ChvB_NdvB_1_like"/>
    <property type="match status" value="1"/>
</dbReference>
<dbReference type="CDD" id="cd11753">
    <property type="entry name" value="GH94N_ChvB_NdvB_2_like"/>
    <property type="match status" value="1"/>
</dbReference>
<dbReference type="PANTHER" id="PTHR37469:SF2">
    <property type="entry name" value="CELLOBIONIC ACID PHOSPHORYLASE"/>
    <property type="match status" value="1"/>
</dbReference>
<dbReference type="Proteomes" id="UP001623591">
    <property type="component" value="Unassembled WGS sequence"/>
</dbReference>
<dbReference type="Gene3D" id="1.50.10.140">
    <property type="match status" value="2"/>
</dbReference>